<evidence type="ECO:0000256" key="1">
    <source>
        <dbReference type="SAM" id="Coils"/>
    </source>
</evidence>
<keyword evidence="1" id="KW-0175">Coiled coil</keyword>
<sequence>MALINFKLKHPDNIIPWGDDTETTMHWFGLTDGEYWLDINKATLYEYTDEILAGGDPDDSRYVAYQVVRLIEDWTSIFESIAEPIPEGFYAISRNCNYLYRFYGAVQQWLEKLSEDPAIDMDAYYEKYDKTIEWVYSRTLVATHLTGGPSISFFRNGDNISIVWRADHQTANDIPVWTAQNGEVEISYNQFVSEMEDFGKRFFNAMATQIQLAIAKDWGATNINKERLMQEQQERKAAFEKNLEILKGTPTKHTDWDAINVLITEMFS</sequence>
<dbReference type="RefSeq" id="WP_220253072.1">
    <property type="nucleotide sequence ID" value="NZ_JAICCF010000005.1"/>
</dbReference>
<keyword evidence="3" id="KW-1185">Reference proteome</keyword>
<dbReference type="Pfam" id="PF19446">
    <property type="entry name" value="DUF5984"/>
    <property type="match status" value="1"/>
</dbReference>
<evidence type="ECO:0000313" key="2">
    <source>
        <dbReference type="EMBL" id="MBW8687750.1"/>
    </source>
</evidence>
<evidence type="ECO:0008006" key="4">
    <source>
        <dbReference type="Google" id="ProtNLM"/>
    </source>
</evidence>
<gene>
    <name evidence="2" type="ORF">K1Y79_25655</name>
</gene>
<feature type="coiled-coil region" evidence="1">
    <location>
        <begin position="222"/>
        <end position="249"/>
    </location>
</feature>
<dbReference type="Proteomes" id="UP000812961">
    <property type="component" value="Unassembled WGS sequence"/>
</dbReference>
<name>A0ABS7GKN8_9BACT</name>
<reference evidence="2 3" key="1">
    <citation type="submission" date="2021-08" db="EMBL/GenBank/DDBJ databases">
        <title>The genome sequence of Chitinophaga sp. B61.</title>
        <authorList>
            <person name="Zhang X."/>
        </authorList>
    </citation>
    <scope>NUCLEOTIDE SEQUENCE [LARGE SCALE GENOMIC DNA]</scope>
    <source>
        <strain evidence="2 3">B61</strain>
    </source>
</reference>
<dbReference type="InterPro" id="IPR046026">
    <property type="entry name" value="DUF5984"/>
</dbReference>
<organism evidence="2 3">
    <name type="scientific">Chitinophaga rhizophila</name>
    <dbReference type="NCBI Taxonomy" id="2866212"/>
    <lineage>
        <taxon>Bacteria</taxon>
        <taxon>Pseudomonadati</taxon>
        <taxon>Bacteroidota</taxon>
        <taxon>Chitinophagia</taxon>
        <taxon>Chitinophagales</taxon>
        <taxon>Chitinophagaceae</taxon>
        <taxon>Chitinophaga</taxon>
    </lineage>
</organism>
<protein>
    <recommendedName>
        <fullName evidence="4">SUKH-4 immunity protein of toxin-antitoxin system</fullName>
    </recommendedName>
</protein>
<comment type="caution">
    <text evidence="2">The sequence shown here is derived from an EMBL/GenBank/DDBJ whole genome shotgun (WGS) entry which is preliminary data.</text>
</comment>
<evidence type="ECO:0000313" key="3">
    <source>
        <dbReference type="Proteomes" id="UP000812961"/>
    </source>
</evidence>
<accession>A0ABS7GKN8</accession>
<dbReference type="EMBL" id="JAICCF010000005">
    <property type="protein sequence ID" value="MBW8687750.1"/>
    <property type="molecule type" value="Genomic_DNA"/>
</dbReference>
<proteinExistence type="predicted"/>